<dbReference type="Gene3D" id="1.20.1060.10">
    <property type="entry name" value="Taq DNA Polymerase, Chain T, domain 4"/>
    <property type="match status" value="1"/>
</dbReference>
<organism evidence="20 21">
    <name type="scientific">Thermanaeromonas toyohensis ToBE</name>
    <dbReference type="NCBI Taxonomy" id="698762"/>
    <lineage>
        <taxon>Bacteria</taxon>
        <taxon>Bacillati</taxon>
        <taxon>Bacillota</taxon>
        <taxon>Clostridia</taxon>
        <taxon>Neomoorellales</taxon>
        <taxon>Neomoorellaceae</taxon>
        <taxon>Thermanaeromonas</taxon>
    </lineage>
</organism>
<sequence>MAAKLLLIDGNSVAHRAFHALPLLSTSTGIFTNAVYGFTIMLQKAFAEAKPEYVAVAFDHGKVTFRTELLSSYKGQRPETAVELRPQFELIKRLLRAWRIAIYEQEGFEADDIIGTLACQAKEVGLTCLILTGDRDALQLVDEKVQVMLMRKGISQVAIYDVQTIRQEYGVEPAQLVDVKALMGDPSDNIPGVPGIGEKTALQLIREYGDLEGVLAHVHELKKGKVAENLIAHAEQARLAQRLATICCDAPIKLDLEYCRRQKPDYEALLSLYKELEFHSLIKGVLQEMQESKEGAAPIILPSPQPKVRSLSLPQPRLLKNVEELAHLARDLARQEEVALELKLTSPAYLEAGLEALALAWGEGVAIFEARQVSSQAVVMALAPLLDRDKTSLLFHDAKAALAWLMGAGARAGDPVGDTMVAGYLLNPTASRHDLPELCLEHLDVALIEEPNTLLNTARRAYSVFRLHQVLAEKIRLADMESLYKEVEVPLTRVLAAMERSGVAVDLATLDNMGAELEAALERLTAEIYKLAGEPFNINSPRQLAYILFEKLGLPPVKRTKTGYSTDAEVLEELADKHEIAARLVEYRQVMKLKSTYVDGLKPLINPRTGRLHTSFNQTVTATGRLSSSEPNLQNIPVRMDLGRRLRKAFVPREPGRVLLAADYSQIELRILAHISGDERLREAFLRGEDIHTRTAAEVFGVPLEEVTPEMRRRAKAVNFGIVYGISDYGLARDLGIGRREAHEYIERYFQRYPKVKAYLEEVVQQAREKGYVTTLLGRRRYLPDLFSPNHNIRAFGERTARNTPIQGSAADIIKVAMVRIFRRMEEEGLKAEMILQVHDELIFDVPELEIQRVAVLAKECMEQALPLEVPLQVDVKWGPNWYDLEEKSLA</sequence>
<evidence type="ECO:0000259" key="17">
    <source>
        <dbReference type="SMART" id="SM00474"/>
    </source>
</evidence>
<dbReference type="NCBIfam" id="NF004397">
    <property type="entry name" value="PRK05755.1"/>
    <property type="match status" value="1"/>
</dbReference>
<keyword evidence="10 16" id="KW-0269">Exonuclease</keyword>
<comment type="subunit">
    <text evidence="16">Single-chain monomer with multiple functions.</text>
</comment>
<dbReference type="InterPro" id="IPR002298">
    <property type="entry name" value="DNA_polymerase_A"/>
</dbReference>
<dbReference type="Pfam" id="PF00476">
    <property type="entry name" value="DNA_pol_A"/>
    <property type="match status" value="1"/>
</dbReference>
<keyword evidence="8 16" id="KW-0227">DNA damage</keyword>
<evidence type="ECO:0000256" key="6">
    <source>
        <dbReference type="ARBA" id="ARBA00022705"/>
    </source>
</evidence>
<dbReference type="CDD" id="cd06140">
    <property type="entry name" value="DNA_polA_I_Bacillus_like_exo"/>
    <property type="match status" value="1"/>
</dbReference>
<dbReference type="PROSITE" id="PS00447">
    <property type="entry name" value="DNA_POLYMERASE_A"/>
    <property type="match status" value="1"/>
</dbReference>
<dbReference type="Pfam" id="PF01612">
    <property type="entry name" value="DNA_pol_A_exo1"/>
    <property type="match status" value="1"/>
</dbReference>
<evidence type="ECO:0000256" key="5">
    <source>
        <dbReference type="ARBA" id="ARBA00022695"/>
    </source>
</evidence>
<dbReference type="Gene3D" id="3.40.50.1010">
    <property type="entry name" value="5'-nuclease"/>
    <property type="match status" value="1"/>
</dbReference>
<evidence type="ECO:0000313" key="20">
    <source>
        <dbReference type="EMBL" id="SMB99121.1"/>
    </source>
</evidence>
<gene>
    <name evidence="16" type="primary">polA</name>
    <name evidence="20" type="ORF">SAMN00808754_2757</name>
</gene>
<evidence type="ECO:0000256" key="8">
    <source>
        <dbReference type="ARBA" id="ARBA00022763"/>
    </source>
</evidence>
<dbReference type="PANTHER" id="PTHR10133:SF27">
    <property type="entry name" value="DNA POLYMERASE NU"/>
    <property type="match status" value="1"/>
</dbReference>
<feature type="domain" description="DNA-directed DNA polymerase family A palm" evidence="19">
    <location>
        <begin position="643"/>
        <end position="850"/>
    </location>
</feature>
<reference evidence="20 21" key="1">
    <citation type="submission" date="2017-04" db="EMBL/GenBank/DDBJ databases">
        <authorList>
            <person name="Afonso C.L."/>
            <person name="Miller P.J."/>
            <person name="Scott M.A."/>
            <person name="Spackman E."/>
            <person name="Goraichik I."/>
            <person name="Dimitrov K.M."/>
            <person name="Suarez D.L."/>
            <person name="Swayne D.E."/>
        </authorList>
    </citation>
    <scope>NUCLEOTIDE SEQUENCE [LARGE SCALE GENOMIC DNA]</scope>
    <source>
        <strain evidence="20 21">ToBE</strain>
    </source>
</reference>
<keyword evidence="9 16" id="KW-0378">Hydrolase</keyword>
<feature type="domain" description="3'-5' exonuclease" evidence="17">
    <location>
        <begin position="316"/>
        <end position="476"/>
    </location>
</feature>
<evidence type="ECO:0000256" key="3">
    <source>
        <dbReference type="ARBA" id="ARBA00020311"/>
    </source>
</evidence>
<dbReference type="GO" id="GO:0006302">
    <property type="term" value="P:double-strand break repair"/>
    <property type="evidence" value="ECO:0007669"/>
    <property type="project" value="TreeGrafter"/>
</dbReference>
<keyword evidence="5 16" id="KW-0548">Nucleotidyltransferase</keyword>
<dbReference type="OrthoDB" id="9806424at2"/>
<dbReference type="InterPro" id="IPR002421">
    <property type="entry name" value="5-3_exonuclease"/>
</dbReference>
<accession>A0A1W1W176</accession>
<dbReference type="GO" id="GO:0008408">
    <property type="term" value="F:3'-5' exonuclease activity"/>
    <property type="evidence" value="ECO:0007669"/>
    <property type="project" value="UniProtKB-UniRule"/>
</dbReference>
<keyword evidence="4 16" id="KW-0808">Transferase</keyword>
<dbReference type="InterPro" id="IPR018320">
    <property type="entry name" value="DNA_polymerase_1"/>
</dbReference>
<dbReference type="RefSeq" id="WP_084666460.1">
    <property type="nucleotide sequence ID" value="NZ_LT838272.1"/>
</dbReference>
<dbReference type="InterPro" id="IPR036279">
    <property type="entry name" value="5-3_exonuclease_C_sf"/>
</dbReference>
<dbReference type="AlphaFoldDB" id="A0A1W1W176"/>
<dbReference type="Gene3D" id="1.10.150.20">
    <property type="entry name" value="5' to 3' exonuclease, C-terminal subdomain"/>
    <property type="match status" value="2"/>
</dbReference>
<evidence type="ECO:0000256" key="9">
    <source>
        <dbReference type="ARBA" id="ARBA00022801"/>
    </source>
</evidence>
<evidence type="ECO:0000256" key="1">
    <source>
        <dbReference type="ARBA" id="ARBA00007705"/>
    </source>
</evidence>
<evidence type="ECO:0000256" key="15">
    <source>
        <dbReference type="NCBIfam" id="TIGR00593"/>
    </source>
</evidence>
<dbReference type="FunFam" id="1.10.150.20:FF:000002">
    <property type="entry name" value="DNA polymerase I"/>
    <property type="match status" value="1"/>
</dbReference>
<dbReference type="GO" id="GO:0006261">
    <property type="term" value="P:DNA-templated DNA replication"/>
    <property type="evidence" value="ECO:0007669"/>
    <property type="project" value="UniProtKB-UniRule"/>
</dbReference>
<dbReference type="InterPro" id="IPR020045">
    <property type="entry name" value="DNA_polI_H3TH"/>
</dbReference>
<dbReference type="STRING" id="698762.SAMN00808754_2757"/>
<keyword evidence="21" id="KW-1185">Reference proteome</keyword>
<evidence type="ECO:0000256" key="4">
    <source>
        <dbReference type="ARBA" id="ARBA00022679"/>
    </source>
</evidence>
<evidence type="ECO:0000256" key="2">
    <source>
        <dbReference type="ARBA" id="ARBA00012417"/>
    </source>
</evidence>
<dbReference type="SMART" id="SM00474">
    <property type="entry name" value="35EXOc"/>
    <property type="match status" value="1"/>
</dbReference>
<dbReference type="Gene3D" id="3.30.70.370">
    <property type="match status" value="1"/>
</dbReference>
<evidence type="ECO:0000256" key="14">
    <source>
        <dbReference type="ARBA" id="ARBA00049244"/>
    </source>
</evidence>
<evidence type="ECO:0000256" key="12">
    <source>
        <dbReference type="ARBA" id="ARBA00023125"/>
    </source>
</evidence>
<dbReference type="InterPro" id="IPR019760">
    <property type="entry name" value="DNA-dir_DNA_pol_A_CS"/>
</dbReference>
<dbReference type="GO" id="GO:0003677">
    <property type="term" value="F:DNA binding"/>
    <property type="evidence" value="ECO:0007669"/>
    <property type="project" value="UniProtKB-UniRule"/>
</dbReference>
<dbReference type="Gene3D" id="3.30.420.10">
    <property type="entry name" value="Ribonuclease H-like superfamily/Ribonuclease H"/>
    <property type="match status" value="1"/>
</dbReference>
<dbReference type="PRINTS" id="PR00868">
    <property type="entry name" value="DNAPOLI"/>
</dbReference>
<dbReference type="GO" id="GO:0008409">
    <property type="term" value="F:5'-3' exonuclease activity"/>
    <property type="evidence" value="ECO:0007669"/>
    <property type="project" value="UniProtKB-UniRule"/>
</dbReference>
<keyword evidence="12 16" id="KW-0238">DNA-binding</keyword>
<dbReference type="InterPro" id="IPR008918">
    <property type="entry name" value="HhH2"/>
</dbReference>
<dbReference type="InterPro" id="IPR043502">
    <property type="entry name" value="DNA/RNA_pol_sf"/>
</dbReference>
<dbReference type="InterPro" id="IPR012337">
    <property type="entry name" value="RNaseH-like_sf"/>
</dbReference>
<dbReference type="SUPFAM" id="SSF47807">
    <property type="entry name" value="5' to 3' exonuclease, C-terminal subdomain"/>
    <property type="match status" value="1"/>
</dbReference>
<evidence type="ECO:0000259" key="18">
    <source>
        <dbReference type="SMART" id="SM00475"/>
    </source>
</evidence>
<dbReference type="Pfam" id="PF01367">
    <property type="entry name" value="5_3_exonuc"/>
    <property type="match status" value="1"/>
</dbReference>
<dbReference type="InterPro" id="IPR036397">
    <property type="entry name" value="RNaseH_sf"/>
</dbReference>
<protein>
    <recommendedName>
        <fullName evidence="3 15">DNA polymerase I</fullName>
        <ecNumber evidence="2 15">2.7.7.7</ecNumber>
    </recommendedName>
</protein>
<dbReference type="CDD" id="cd08637">
    <property type="entry name" value="DNA_pol_A_pol_I_C"/>
    <property type="match status" value="1"/>
</dbReference>
<evidence type="ECO:0000256" key="11">
    <source>
        <dbReference type="ARBA" id="ARBA00022932"/>
    </source>
</evidence>
<evidence type="ECO:0000256" key="16">
    <source>
        <dbReference type="RuleBase" id="RU004460"/>
    </source>
</evidence>
<keyword evidence="7" id="KW-0540">Nuclease</keyword>
<dbReference type="Pfam" id="PF02739">
    <property type="entry name" value="5_3_exonuc_N"/>
    <property type="match status" value="1"/>
</dbReference>
<dbReference type="SUPFAM" id="SSF53098">
    <property type="entry name" value="Ribonuclease H-like"/>
    <property type="match status" value="1"/>
</dbReference>
<evidence type="ECO:0000256" key="13">
    <source>
        <dbReference type="ARBA" id="ARBA00023204"/>
    </source>
</evidence>
<evidence type="ECO:0000259" key="19">
    <source>
        <dbReference type="SMART" id="SM00482"/>
    </source>
</evidence>
<dbReference type="SMART" id="SM00482">
    <property type="entry name" value="POLAc"/>
    <property type="match status" value="1"/>
</dbReference>
<evidence type="ECO:0000256" key="10">
    <source>
        <dbReference type="ARBA" id="ARBA00022839"/>
    </source>
</evidence>
<dbReference type="InterPro" id="IPR020046">
    <property type="entry name" value="5-3_exonucl_a-hlix_arch_N"/>
</dbReference>
<feature type="domain" description="5'-3' exonuclease" evidence="18">
    <location>
        <begin position="3"/>
        <end position="262"/>
    </location>
</feature>
<dbReference type="InterPro" id="IPR002562">
    <property type="entry name" value="3'-5'_exonuclease_dom"/>
</dbReference>
<dbReference type="InterPro" id="IPR029060">
    <property type="entry name" value="PIN-like_dom_sf"/>
</dbReference>
<dbReference type="NCBIfam" id="TIGR00593">
    <property type="entry name" value="pola"/>
    <property type="match status" value="1"/>
</dbReference>
<dbReference type="Proteomes" id="UP000192569">
    <property type="component" value="Chromosome I"/>
</dbReference>
<dbReference type="SMART" id="SM00475">
    <property type="entry name" value="53EXOc"/>
    <property type="match status" value="1"/>
</dbReference>
<dbReference type="CDD" id="cd09898">
    <property type="entry name" value="H3TH_53EXO"/>
    <property type="match status" value="1"/>
</dbReference>
<name>A0A1W1W176_9FIRM</name>
<dbReference type="EMBL" id="LT838272">
    <property type="protein sequence ID" value="SMB99121.1"/>
    <property type="molecule type" value="Genomic_DNA"/>
</dbReference>
<dbReference type="SMART" id="SM00279">
    <property type="entry name" value="HhH2"/>
    <property type="match status" value="1"/>
</dbReference>
<dbReference type="FunFam" id="3.40.50.1010:FF:000001">
    <property type="entry name" value="DNA polymerase I"/>
    <property type="match status" value="1"/>
</dbReference>
<keyword evidence="13 16" id="KW-0234">DNA repair</keyword>
<dbReference type="EC" id="2.7.7.7" evidence="2 15"/>
<dbReference type="SUPFAM" id="SSF56672">
    <property type="entry name" value="DNA/RNA polymerases"/>
    <property type="match status" value="1"/>
</dbReference>
<dbReference type="CDD" id="cd09859">
    <property type="entry name" value="PIN_53EXO"/>
    <property type="match status" value="1"/>
</dbReference>
<keyword evidence="6 16" id="KW-0235">DNA replication</keyword>
<dbReference type="PANTHER" id="PTHR10133">
    <property type="entry name" value="DNA POLYMERASE I"/>
    <property type="match status" value="1"/>
</dbReference>
<dbReference type="FunFam" id="1.20.1060.10:FF:000001">
    <property type="entry name" value="DNA polymerase I"/>
    <property type="match status" value="1"/>
</dbReference>
<evidence type="ECO:0000256" key="7">
    <source>
        <dbReference type="ARBA" id="ARBA00022722"/>
    </source>
</evidence>
<keyword evidence="11 16" id="KW-0239">DNA-directed DNA polymerase</keyword>
<proteinExistence type="inferred from homology"/>
<dbReference type="GO" id="GO:0003887">
    <property type="term" value="F:DNA-directed DNA polymerase activity"/>
    <property type="evidence" value="ECO:0007669"/>
    <property type="project" value="UniProtKB-UniRule"/>
</dbReference>
<dbReference type="FunFam" id="1.10.150.20:FF:000003">
    <property type="entry name" value="DNA polymerase I"/>
    <property type="match status" value="1"/>
</dbReference>
<evidence type="ECO:0000313" key="21">
    <source>
        <dbReference type="Proteomes" id="UP000192569"/>
    </source>
</evidence>
<comment type="catalytic activity">
    <reaction evidence="14 16">
        <text>DNA(n) + a 2'-deoxyribonucleoside 5'-triphosphate = DNA(n+1) + diphosphate</text>
        <dbReference type="Rhea" id="RHEA:22508"/>
        <dbReference type="Rhea" id="RHEA-COMP:17339"/>
        <dbReference type="Rhea" id="RHEA-COMP:17340"/>
        <dbReference type="ChEBI" id="CHEBI:33019"/>
        <dbReference type="ChEBI" id="CHEBI:61560"/>
        <dbReference type="ChEBI" id="CHEBI:173112"/>
        <dbReference type="EC" id="2.7.7.7"/>
    </reaction>
</comment>
<dbReference type="SUPFAM" id="SSF88723">
    <property type="entry name" value="PIN domain-like"/>
    <property type="match status" value="1"/>
</dbReference>
<dbReference type="InterPro" id="IPR001098">
    <property type="entry name" value="DNA-dir_DNA_pol_A_palm_dom"/>
</dbReference>
<comment type="function">
    <text evidence="16">In addition to polymerase activity, this DNA polymerase exhibits 3'-5' and 5'-3' exonuclease activity.</text>
</comment>
<comment type="similarity">
    <text evidence="1 16">Belongs to the DNA polymerase type-A family.</text>
</comment>